<dbReference type="AlphaFoldDB" id="A0ABD3XMV6"/>
<feature type="compositionally biased region" description="Polar residues" evidence="1">
    <location>
        <begin position="223"/>
        <end position="235"/>
    </location>
</feature>
<feature type="region of interest" description="Disordered" evidence="1">
    <location>
        <begin position="1"/>
        <end position="25"/>
    </location>
</feature>
<evidence type="ECO:0000313" key="3">
    <source>
        <dbReference type="Proteomes" id="UP001634394"/>
    </source>
</evidence>
<proteinExistence type="predicted"/>
<reference evidence="2 3" key="1">
    <citation type="submission" date="2024-11" db="EMBL/GenBank/DDBJ databases">
        <title>Chromosome-level genome assembly of the freshwater bivalve Anodonta woodiana.</title>
        <authorList>
            <person name="Chen X."/>
        </authorList>
    </citation>
    <scope>NUCLEOTIDE SEQUENCE [LARGE SCALE GENOMIC DNA]</scope>
    <source>
        <strain evidence="2">MN2024</strain>
        <tissue evidence="2">Gills</tissue>
    </source>
</reference>
<protein>
    <submittedName>
        <fullName evidence="2">Uncharacterized protein</fullName>
    </submittedName>
</protein>
<name>A0ABD3XMV6_SINWO</name>
<feature type="region of interest" description="Disordered" evidence="1">
    <location>
        <begin position="223"/>
        <end position="253"/>
    </location>
</feature>
<dbReference type="Proteomes" id="UP001634394">
    <property type="component" value="Unassembled WGS sequence"/>
</dbReference>
<feature type="compositionally biased region" description="Polar residues" evidence="1">
    <location>
        <begin position="1"/>
        <end position="12"/>
    </location>
</feature>
<accession>A0ABD3XMV6</accession>
<dbReference type="EMBL" id="JBJQND010000002">
    <property type="protein sequence ID" value="KAL3886946.1"/>
    <property type="molecule type" value="Genomic_DNA"/>
</dbReference>
<sequence>MATPYMTSSNVNVEGEDDKKDEEETKLVTDASVESIDTVSAMALTSVTQYVDEDVEEVISTDVPMSSSNEGSSTVAYASVTTNSDRDIISDEKKDIETVHAAYESLIPSSDLSSTMASPSMIPDVNVDGNNAEHEKEEAKLVTYASVEALETASVVASQSVTQVAHEDVKQVMTPYVLMGLSEHELSTLASPLVTTNDASEIIFDGIEKIEAVQATDEQLIPSSAISSTMESPSILSDLDVENKDDNNEKEET</sequence>
<evidence type="ECO:0000313" key="2">
    <source>
        <dbReference type="EMBL" id="KAL3886946.1"/>
    </source>
</evidence>
<evidence type="ECO:0000256" key="1">
    <source>
        <dbReference type="SAM" id="MobiDB-lite"/>
    </source>
</evidence>
<gene>
    <name evidence="2" type="ORF">ACJMK2_026902</name>
</gene>
<organism evidence="2 3">
    <name type="scientific">Sinanodonta woodiana</name>
    <name type="common">Chinese pond mussel</name>
    <name type="synonym">Anodonta woodiana</name>
    <dbReference type="NCBI Taxonomy" id="1069815"/>
    <lineage>
        <taxon>Eukaryota</taxon>
        <taxon>Metazoa</taxon>
        <taxon>Spiralia</taxon>
        <taxon>Lophotrochozoa</taxon>
        <taxon>Mollusca</taxon>
        <taxon>Bivalvia</taxon>
        <taxon>Autobranchia</taxon>
        <taxon>Heteroconchia</taxon>
        <taxon>Palaeoheterodonta</taxon>
        <taxon>Unionida</taxon>
        <taxon>Unionoidea</taxon>
        <taxon>Unionidae</taxon>
        <taxon>Unioninae</taxon>
        <taxon>Sinanodonta</taxon>
    </lineage>
</organism>
<comment type="caution">
    <text evidence="2">The sequence shown here is derived from an EMBL/GenBank/DDBJ whole genome shotgun (WGS) entry which is preliminary data.</text>
</comment>
<keyword evidence="3" id="KW-1185">Reference proteome</keyword>